<evidence type="ECO:0000313" key="2">
    <source>
        <dbReference type="EMBL" id="MDU0338814.1"/>
    </source>
</evidence>
<dbReference type="RefSeq" id="WP_316016752.1">
    <property type="nucleotide sequence ID" value="NZ_JAWDID010000003.1"/>
</dbReference>
<dbReference type="Gene3D" id="6.10.340.10">
    <property type="match status" value="1"/>
</dbReference>
<accession>A0ABU3S1Z7</accession>
<sequence length="252" mass="26391">MRRFGLTAKITLLFALFGIAAALGLASALGGLASVHQIDREAFSGLQLANRASLLSSRVAQASLLSRFDDGAGPKQVEEAIDGLDAAVELVDAARASLISALPPALLQAHPTLDARIRTFIDFQRDIVDIGRRVSAKAALIEATADAARDNVREIISVTATIRDDLDRQAGQAASRAEALAQQVRQRVILIAVGLLLGGGALAIALLRAHLTRPLRELMAAIEATMASDETSKCRIGAGATRSASSPARCGR</sequence>
<reference evidence="2 3" key="1">
    <citation type="submission" date="2023-09" db="EMBL/GenBank/DDBJ databases">
        <title>Whole genome shotgun sequencing (WGS) of Bosea sp. ZW T0_25, isolated from stored onions (Allium cepa).</title>
        <authorList>
            <person name="Stoll D.A."/>
            <person name="Huch M."/>
        </authorList>
    </citation>
    <scope>NUCLEOTIDE SEQUENCE [LARGE SCALE GENOMIC DNA]</scope>
    <source>
        <strain evidence="2 3">ZW T0_25</strain>
    </source>
</reference>
<keyword evidence="3" id="KW-1185">Reference proteome</keyword>
<feature type="transmembrane region" description="Helical" evidence="1">
    <location>
        <begin position="188"/>
        <end position="209"/>
    </location>
</feature>
<organism evidence="2 3">
    <name type="scientific">Bosea rubneri</name>
    <dbReference type="NCBI Taxonomy" id="3075434"/>
    <lineage>
        <taxon>Bacteria</taxon>
        <taxon>Pseudomonadati</taxon>
        <taxon>Pseudomonadota</taxon>
        <taxon>Alphaproteobacteria</taxon>
        <taxon>Hyphomicrobiales</taxon>
        <taxon>Boseaceae</taxon>
        <taxon>Bosea</taxon>
    </lineage>
</organism>
<protein>
    <recommendedName>
        <fullName evidence="4">Methyl-accepting chemotaxis protein</fullName>
    </recommendedName>
</protein>
<dbReference type="EMBL" id="JAWDID010000003">
    <property type="protein sequence ID" value="MDU0338814.1"/>
    <property type="molecule type" value="Genomic_DNA"/>
</dbReference>
<dbReference type="Proteomes" id="UP001254257">
    <property type="component" value="Unassembled WGS sequence"/>
</dbReference>
<evidence type="ECO:0008006" key="4">
    <source>
        <dbReference type="Google" id="ProtNLM"/>
    </source>
</evidence>
<keyword evidence="1" id="KW-0812">Transmembrane</keyword>
<name>A0ABU3S1Z7_9HYPH</name>
<comment type="caution">
    <text evidence="2">The sequence shown here is derived from an EMBL/GenBank/DDBJ whole genome shotgun (WGS) entry which is preliminary data.</text>
</comment>
<evidence type="ECO:0000313" key="3">
    <source>
        <dbReference type="Proteomes" id="UP001254257"/>
    </source>
</evidence>
<gene>
    <name evidence="2" type="ORF">RKE40_02940</name>
</gene>
<keyword evidence="1" id="KW-1133">Transmembrane helix</keyword>
<keyword evidence="1" id="KW-0472">Membrane</keyword>
<proteinExistence type="predicted"/>
<evidence type="ECO:0000256" key="1">
    <source>
        <dbReference type="SAM" id="Phobius"/>
    </source>
</evidence>